<dbReference type="GO" id="GO:0016192">
    <property type="term" value="P:vesicle-mediated transport"/>
    <property type="evidence" value="ECO:0007669"/>
    <property type="project" value="InterPro"/>
</dbReference>
<sequence length="307" mass="33638">MGDEWVSSSFSDQGMIDEGGVRIHLDTMGDESFDPQAPFGGITPPHSIPPPKSFPEEKDVGEVGFDVDGLKEQLASQIAGSVLSGQILKDTSQQAKSFFDLNSHIDWVRPHFDVSPNDIFNRLIGSIAPTLRTDFGEGNADLYGPSMIVFTLISIFVFIMKEEASKSQQNDGLIMGTAFGLSFTYWWVSSLWYYTLVFATGISVSFLHVLSAAGYAMVGYCIALLPQLLLLPEELTKFFFIILGLLSGSSLACLFFFKAGGSLVEGGKGLLVAGLVFATHMTFLLYLYFFFVKGSSTHISFFWEGLV</sequence>
<dbReference type="GO" id="GO:0005794">
    <property type="term" value="C:Golgi apparatus"/>
    <property type="evidence" value="ECO:0007669"/>
    <property type="project" value="InterPro"/>
</dbReference>
<feature type="transmembrane region" description="Helical" evidence="1">
    <location>
        <begin position="172"/>
        <end position="194"/>
    </location>
</feature>
<gene>
    <name evidence="2" type="ORF">NAES01612_LOCUS6831</name>
</gene>
<evidence type="ECO:0000256" key="1">
    <source>
        <dbReference type="SAM" id="Phobius"/>
    </source>
</evidence>
<reference evidence="2" key="1">
    <citation type="submission" date="2021-01" db="EMBL/GenBank/DDBJ databases">
        <authorList>
            <person name="Corre E."/>
            <person name="Pelletier E."/>
            <person name="Niang G."/>
            <person name="Scheremetjew M."/>
            <person name="Finn R."/>
            <person name="Kale V."/>
            <person name="Holt S."/>
            <person name="Cochrane G."/>
            <person name="Meng A."/>
            <person name="Brown T."/>
            <person name="Cohen L."/>
        </authorList>
    </citation>
    <scope>NUCLEOTIDE SEQUENCE</scope>
    <source>
        <strain evidence="2">SoJaBio B1-5/56/2</strain>
    </source>
</reference>
<name>A0A7S4KI94_9EUKA</name>
<dbReference type="AlphaFoldDB" id="A0A7S4KI94"/>
<dbReference type="GO" id="GO:0031267">
    <property type="term" value="F:small GTPase binding"/>
    <property type="evidence" value="ECO:0007669"/>
    <property type="project" value="InterPro"/>
</dbReference>
<dbReference type="PANTHER" id="PTHR12822">
    <property type="entry name" value="PROTEIN YIPF"/>
    <property type="match status" value="1"/>
</dbReference>
<dbReference type="EMBL" id="HBKR01010280">
    <property type="protein sequence ID" value="CAE2294948.1"/>
    <property type="molecule type" value="Transcribed_RNA"/>
</dbReference>
<proteinExistence type="predicted"/>
<keyword evidence="1" id="KW-0812">Transmembrane</keyword>
<keyword evidence="1" id="KW-1133">Transmembrane helix</keyword>
<evidence type="ECO:0008006" key="3">
    <source>
        <dbReference type="Google" id="ProtNLM"/>
    </source>
</evidence>
<accession>A0A7S4KI94</accession>
<dbReference type="InterPro" id="IPR039765">
    <property type="entry name" value="Yip5/YIPF1/YIPF2"/>
</dbReference>
<organism evidence="2">
    <name type="scientific">Paramoeba aestuarina</name>
    <dbReference type="NCBI Taxonomy" id="180227"/>
    <lineage>
        <taxon>Eukaryota</taxon>
        <taxon>Amoebozoa</taxon>
        <taxon>Discosea</taxon>
        <taxon>Flabellinia</taxon>
        <taxon>Dactylopodida</taxon>
        <taxon>Paramoebidae</taxon>
        <taxon>Paramoeba</taxon>
    </lineage>
</organism>
<feature type="transmembrane region" description="Helical" evidence="1">
    <location>
        <begin position="238"/>
        <end position="257"/>
    </location>
</feature>
<feature type="transmembrane region" description="Helical" evidence="1">
    <location>
        <begin position="269"/>
        <end position="291"/>
    </location>
</feature>
<feature type="transmembrane region" description="Helical" evidence="1">
    <location>
        <begin position="142"/>
        <end position="160"/>
    </location>
</feature>
<protein>
    <recommendedName>
        <fullName evidence="3">Protein YIPF3</fullName>
    </recommendedName>
</protein>
<dbReference type="PANTHER" id="PTHR12822:SF2">
    <property type="entry name" value="PROTEIN YIPF"/>
    <property type="match status" value="1"/>
</dbReference>
<feature type="transmembrane region" description="Helical" evidence="1">
    <location>
        <begin position="206"/>
        <end position="231"/>
    </location>
</feature>
<keyword evidence="1" id="KW-0472">Membrane</keyword>
<evidence type="ECO:0000313" key="2">
    <source>
        <dbReference type="EMBL" id="CAE2294948.1"/>
    </source>
</evidence>